<dbReference type="PROSITE" id="PS51257">
    <property type="entry name" value="PROKAR_LIPOPROTEIN"/>
    <property type="match status" value="1"/>
</dbReference>
<dbReference type="AlphaFoldDB" id="A0A7X7LYN6"/>
<dbReference type="RefSeq" id="WP_068803902.1">
    <property type="nucleotide sequence ID" value="NZ_MBFM01000001.1"/>
</dbReference>
<sequence>MKRRLALTLALAAALAAGCAGVPTAPGGPVSRPLADAAPATDQERRARVHVDLGMAYFEIGRNDVALDEAAIALAELPGYGPAHHLKGLVYMVIGEHAAAQSNFEAALRQAPGDPDFNNSYGWFLCSQGREQDGLERLELAARNPYYRYQARPLTNAGLCHERLGNDAAAEVQFQRALQADSRNGEAMYRLAAIAYRRGDYAAARGQLVRLHQQIGLTAGSVWLGARTERRLGNADARESYEAQLRSRFATSPEYEQMMQGRYE</sequence>
<dbReference type="InterPro" id="IPR011990">
    <property type="entry name" value="TPR-like_helical_dom_sf"/>
</dbReference>
<comment type="caution">
    <text evidence="2">The sequence shown here is derived from an EMBL/GenBank/DDBJ whole genome shotgun (WGS) entry which is preliminary data.</text>
</comment>
<evidence type="ECO:0000313" key="3">
    <source>
        <dbReference type="Proteomes" id="UP000536534"/>
    </source>
</evidence>
<proteinExistence type="predicted"/>
<dbReference type="EMBL" id="JAAYYV010000431">
    <property type="protein sequence ID" value="NLF55668.1"/>
    <property type="molecule type" value="Genomic_DNA"/>
</dbReference>
<dbReference type="PANTHER" id="PTHR12558">
    <property type="entry name" value="CELL DIVISION CYCLE 16,23,27"/>
    <property type="match status" value="1"/>
</dbReference>
<protein>
    <submittedName>
        <fullName evidence="2">Type IV pilus biogenesis/stability protein PilW</fullName>
    </submittedName>
</protein>
<dbReference type="SMART" id="SM00028">
    <property type="entry name" value="TPR"/>
    <property type="match status" value="3"/>
</dbReference>
<dbReference type="InterPro" id="IPR013360">
    <property type="entry name" value="Pilus_4_PilW"/>
</dbReference>
<dbReference type="Pfam" id="PF13432">
    <property type="entry name" value="TPR_16"/>
    <property type="match status" value="2"/>
</dbReference>
<dbReference type="OrthoDB" id="9814042at2"/>
<feature type="chain" id="PRO_5031099972" evidence="1">
    <location>
        <begin position="26"/>
        <end position="264"/>
    </location>
</feature>
<accession>A0A7X7LYN6</accession>
<dbReference type="PANTHER" id="PTHR12558:SF13">
    <property type="entry name" value="CELL DIVISION CYCLE PROTEIN 27 HOMOLOG"/>
    <property type="match status" value="1"/>
</dbReference>
<name>A0A7X7LYN6_9RHOO</name>
<evidence type="ECO:0000313" key="2">
    <source>
        <dbReference type="EMBL" id="NLF55668.1"/>
    </source>
</evidence>
<dbReference type="Gene3D" id="1.25.40.10">
    <property type="entry name" value="Tetratricopeptide repeat domain"/>
    <property type="match status" value="1"/>
</dbReference>
<keyword evidence="1" id="KW-0732">Signal</keyword>
<dbReference type="Proteomes" id="UP000536534">
    <property type="component" value="Unassembled WGS sequence"/>
</dbReference>
<organism evidence="2 3">
    <name type="scientific">Thauera phenolivorans</name>
    <dbReference type="NCBI Taxonomy" id="1792543"/>
    <lineage>
        <taxon>Bacteria</taxon>
        <taxon>Pseudomonadati</taxon>
        <taxon>Pseudomonadota</taxon>
        <taxon>Betaproteobacteria</taxon>
        <taxon>Rhodocyclales</taxon>
        <taxon>Zoogloeaceae</taxon>
        <taxon>Thauera</taxon>
    </lineage>
</organism>
<reference evidence="2 3" key="1">
    <citation type="journal article" date="2020" name="Biotechnol. Biofuels">
        <title>New insights from the biogas microbiome by comprehensive genome-resolved metagenomics of nearly 1600 species originating from multiple anaerobic digesters.</title>
        <authorList>
            <person name="Campanaro S."/>
            <person name="Treu L."/>
            <person name="Rodriguez-R L.M."/>
            <person name="Kovalovszki A."/>
            <person name="Ziels R.M."/>
            <person name="Maus I."/>
            <person name="Zhu X."/>
            <person name="Kougias P.G."/>
            <person name="Basile A."/>
            <person name="Luo G."/>
            <person name="Schluter A."/>
            <person name="Konstantinidis K.T."/>
            <person name="Angelidaki I."/>
        </authorList>
    </citation>
    <scope>NUCLEOTIDE SEQUENCE [LARGE SCALE GENOMIC DNA]</scope>
    <source>
        <strain evidence="2">AS06rmzACSIP_256</strain>
    </source>
</reference>
<feature type="signal peptide" evidence="1">
    <location>
        <begin position="1"/>
        <end position="25"/>
    </location>
</feature>
<gene>
    <name evidence="2" type="primary">pilW</name>
    <name evidence="2" type="ORF">GX576_14970</name>
</gene>
<evidence type="ECO:0000256" key="1">
    <source>
        <dbReference type="SAM" id="SignalP"/>
    </source>
</evidence>
<dbReference type="SUPFAM" id="SSF48452">
    <property type="entry name" value="TPR-like"/>
    <property type="match status" value="1"/>
</dbReference>
<dbReference type="InterPro" id="IPR019734">
    <property type="entry name" value="TPR_rpt"/>
</dbReference>
<dbReference type="NCBIfam" id="TIGR02521">
    <property type="entry name" value="type_IV_pilW"/>
    <property type="match status" value="1"/>
</dbReference>